<reference evidence="13 14" key="1">
    <citation type="journal article" date="2012" name="J. Bacteriol.">
        <title>Complete Genome Sequence of the Thermophilic, Piezophilic, Heterotrophic Bacterium Marinitoga piezophila KA3.</title>
        <authorList>
            <person name="Lucas S."/>
            <person name="Han J."/>
            <person name="Lapidus A."/>
            <person name="Cheng J.F."/>
            <person name="Goodwin L.A."/>
            <person name="Pitluck S."/>
            <person name="Peters L."/>
            <person name="Mikhailova N."/>
            <person name="Teshima H."/>
            <person name="Detter J.C."/>
            <person name="Han C."/>
            <person name="Tapia R."/>
            <person name="Land M."/>
            <person name="Hauser L."/>
            <person name="Kyrpides N.C."/>
            <person name="Ivanova N."/>
            <person name="Pagani I."/>
            <person name="Vannier P."/>
            <person name="Oger P."/>
            <person name="Bartlett D.H."/>
            <person name="Noll K.M."/>
            <person name="Woyke T."/>
            <person name="Jebbar M."/>
        </authorList>
    </citation>
    <scope>NUCLEOTIDE SEQUENCE [LARGE SCALE GENOMIC DNA]</scope>
    <source>
        <strain evidence="14">DSM 14283 / JCM 11233 / KA3</strain>
    </source>
</reference>
<feature type="transmembrane region" description="Helical" evidence="10">
    <location>
        <begin position="6"/>
        <end position="26"/>
    </location>
</feature>
<evidence type="ECO:0000259" key="12">
    <source>
        <dbReference type="PROSITE" id="PS50885"/>
    </source>
</evidence>
<feature type="transmembrane region" description="Helical" evidence="10">
    <location>
        <begin position="282"/>
        <end position="302"/>
    </location>
</feature>
<keyword evidence="6 10" id="KW-0472">Membrane</keyword>
<comment type="subcellular location">
    <subcellularLocation>
        <location evidence="1">Cell membrane</location>
        <topology evidence="1">Multi-pass membrane protein</topology>
    </subcellularLocation>
</comment>
<evidence type="ECO:0000256" key="7">
    <source>
        <dbReference type="ARBA" id="ARBA00023224"/>
    </source>
</evidence>
<dbReference type="GO" id="GO:0004888">
    <property type="term" value="F:transmembrane signaling receptor activity"/>
    <property type="evidence" value="ECO:0007669"/>
    <property type="project" value="InterPro"/>
</dbReference>
<comment type="similarity">
    <text evidence="8">Belongs to the methyl-accepting chemotaxis (MCP) protein family.</text>
</comment>
<dbReference type="HOGENOM" id="CLU_000445_107_19_0"/>
<evidence type="ECO:0000313" key="13">
    <source>
        <dbReference type="EMBL" id="AEX86307.1"/>
    </source>
</evidence>
<dbReference type="PROSITE" id="PS50885">
    <property type="entry name" value="HAMP"/>
    <property type="match status" value="1"/>
</dbReference>
<reference evidence="14" key="2">
    <citation type="submission" date="2012-01" db="EMBL/GenBank/DDBJ databases">
        <title>Complete sequence of chromosome of Marinitoga piezophila KA3.</title>
        <authorList>
            <person name="Lucas S."/>
            <person name="Han J."/>
            <person name="Lapidus A."/>
            <person name="Cheng J.-F."/>
            <person name="Goodwin L."/>
            <person name="Pitluck S."/>
            <person name="Peters L."/>
            <person name="Mikhailova N."/>
            <person name="Teshima H."/>
            <person name="Detter J.C."/>
            <person name="Han C."/>
            <person name="Tapia R."/>
            <person name="Land M."/>
            <person name="Hauser L."/>
            <person name="Kyrpides N."/>
            <person name="Ivanova N."/>
            <person name="Pagani I."/>
            <person name="Jebbar M."/>
            <person name="Vannier P."/>
            <person name="Oger P."/>
            <person name="Cario A."/>
            <person name="Bartlett D."/>
            <person name="Noll K.M."/>
            <person name="Woyke T."/>
        </authorList>
    </citation>
    <scope>NUCLEOTIDE SEQUENCE [LARGE SCALE GENOMIC DNA]</scope>
    <source>
        <strain evidence="14">DSM 14283 / JCM 11233 / KA3</strain>
    </source>
</reference>
<organism evidence="13 14">
    <name type="scientific">Marinitoga piezophila (strain DSM 14283 / JCM 11233 / KA3)</name>
    <dbReference type="NCBI Taxonomy" id="443254"/>
    <lineage>
        <taxon>Bacteria</taxon>
        <taxon>Thermotogati</taxon>
        <taxon>Thermotogota</taxon>
        <taxon>Thermotogae</taxon>
        <taxon>Petrotogales</taxon>
        <taxon>Petrotogaceae</taxon>
        <taxon>Marinitoga</taxon>
    </lineage>
</organism>
<evidence type="ECO:0000256" key="1">
    <source>
        <dbReference type="ARBA" id="ARBA00004651"/>
    </source>
</evidence>
<sequence>MKSLKAQMIGIIILISILPMAIFTGISTYNNYNKSFENYKKHLRSVTDTNAKLLETYFDPIINLLNTLSNDINVKSAYSNQHDERTNILKIFKNIVDNYHYAAVYMGLKDKTMLSIPSDDLPADYDPTSRPWYKASMKTPGKIIISEPYVDAGNNDVLITVSKTVTDPQTNEIIGVIAIDLSIKELVDTFFGDDKVFKEEYSYLVNSEGITLMHTDPEKWGVNVKDSEFFRKSTNNSGLIEYTQNGKRIYTFYSKVKGINWIIYTAIPKKAITDAVWKETSVLIVVFLVIMIGAFVIGIVFVNKAITKPILIMTKEMEEVGKGNLNVKVHVDANNELGVLAKIMNQTIASLRTLVEKVQESSKTLIETSSEVSNSIDKNYELNLRIYDEIEEINSKVQDASSSLEETTAGVEEIAAAAQNVSRSTQEIMERSTQVSGLAKEGSKNVEEVKTKMIDVNEKAKENAKTVKVLASETANIQEIVETINSITEQTNLLALNAAIEAARAGEAGKGFAVVADEIRKLAEESKKATEEIANILGKIQNSASEVDKETENVVESINEANKMVFEIAEQFESITQEIEGISMMIDSTASSAEEQTASTEEIAAAVDTANKAVTSVAEDVINFKNEIKAQNEDFAKITKVANRLEDLSEELNTLIKQFKI</sequence>
<keyword evidence="7 9" id="KW-0807">Transducer</keyword>
<dbReference type="AlphaFoldDB" id="H2J6M6"/>
<dbReference type="Pfam" id="PF00015">
    <property type="entry name" value="MCPsignal"/>
    <property type="match status" value="1"/>
</dbReference>
<dbReference type="SMART" id="SM00283">
    <property type="entry name" value="MA"/>
    <property type="match status" value="1"/>
</dbReference>
<accession>H2J6M6</accession>
<gene>
    <name evidence="13" type="ordered locus">Marpi_1927</name>
</gene>
<dbReference type="GO" id="GO:0007165">
    <property type="term" value="P:signal transduction"/>
    <property type="evidence" value="ECO:0007669"/>
    <property type="project" value="UniProtKB-KW"/>
</dbReference>
<dbReference type="PANTHER" id="PTHR32089">
    <property type="entry name" value="METHYL-ACCEPTING CHEMOTAXIS PROTEIN MCPB"/>
    <property type="match status" value="1"/>
</dbReference>
<evidence type="ECO:0000256" key="5">
    <source>
        <dbReference type="ARBA" id="ARBA00022989"/>
    </source>
</evidence>
<keyword evidence="14" id="KW-1185">Reference proteome</keyword>
<dbReference type="RefSeq" id="WP_014297377.1">
    <property type="nucleotide sequence ID" value="NC_016751.1"/>
</dbReference>
<dbReference type="EMBL" id="CP003257">
    <property type="protein sequence ID" value="AEX86307.1"/>
    <property type="molecule type" value="Genomic_DNA"/>
</dbReference>
<dbReference type="Pfam" id="PF02743">
    <property type="entry name" value="dCache_1"/>
    <property type="match status" value="1"/>
</dbReference>
<dbReference type="OrthoDB" id="13222at2"/>
<feature type="domain" description="HAMP" evidence="12">
    <location>
        <begin position="304"/>
        <end position="356"/>
    </location>
</feature>
<dbReference type="PANTHER" id="PTHR32089:SF112">
    <property type="entry name" value="LYSOZYME-LIKE PROTEIN-RELATED"/>
    <property type="match status" value="1"/>
</dbReference>
<dbReference type="Proteomes" id="UP000007161">
    <property type="component" value="Chromosome"/>
</dbReference>
<dbReference type="CDD" id="cd12913">
    <property type="entry name" value="PDC1_MCP_like"/>
    <property type="match status" value="1"/>
</dbReference>
<keyword evidence="4 10" id="KW-0812">Transmembrane</keyword>
<proteinExistence type="inferred from homology"/>
<keyword evidence="5 10" id="KW-1133">Transmembrane helix</keyword>
<dbReference type="CDD" id="cd11386">
    <property type="entry name" value="MCP_signal"/>
    <property type="match status" value="1"/>
</dbReference>
<dbReference type="SMART" id="SM00304">
    <property type="entry name" value="HAMP"/>
    <property type="match status" value="1"/>
</dbReference>
<evidence type="ECO:0000256" key="8">
    <source>
        <dbReference type="ARBA" id="ARBA00029447"/>
    </source>
</evidence>
<evidence type="ECO:0000256" key="2">
    <source>
        <dbReference type="ARBA" id="ARBA00022475"/>
    </source>
</evidence>
<dbReference type="eggNOG" id="COG0840">
    <property type="taxonomic scope" value="Bacteria"/>
</dbReference>
<dbReference type="SUPFAM" id="SSF103190">
    <property type="entry name" value="Sensory domain-like"/>
    <property type="match status" value="1"/>
</dbReference>
<dbReference type="GO" id="GO:0006935">
    <property type="term" value="P:chemotaxis"/>
    <property type="evidence" value="ECO:0007669"/>
    <property type="project" value="UniProtKB-KW"/>
</dbReference>
<dbReference type="InterPro" id="IPR029151">
    <property type="entry name" value="Sensor-like_sf"/>
</dbReference>
<dbReference type="PROSITE" id="PS50111">
    <property type="entry name" value="CHEMOTAXIS_TRANSDUC_2"/>
    <property type="match status" value="1"/>
</dbReference>
<dbReference type="Gene3D" id="1.10.287.950">
    <property type="entry name" value="Methyl-accepting chemotaxis protein"/>
    <property type="match status" value="1"/>
</dbReference>
<dbReference type="InterPro" id="IPR033479">
    <property type="entry name" value="dCache_1"/>
</dbReference>
<dbReference type="InterPro" id="IPR004089">
    <property type="entry name" value="MCPsignal_dom"/>
</dbReference>
<dbReference type="Pfam" id="PF00672">
    <property type="entry name" value="HAMP"/>
    <property type="match status" value="1"/>
</dbReference>
<evidence type="ECO:0000256" key="9">
    <source>
        <dbReference type="PROSITE-ProRule" id="PRU00284"/>
    </source>
</evidence>
<dbReference type="STRING" id="443254.Marpi_1927"/>
<dbReference type="Gene3D" id="3.30.450.20">
    <property type="entry name" value="PAS domain"/>
    <property type="match status" value="2"/>
</dbReference>
<keyword evidence="2" id="KW-1003">Cell membrane</keyword>
<dbReference type="GO" id="GO:0005886">
    <property type="term" value="C:plasma membrane"/>
    <property type="evidence" value="ECO:0007669"/>
    <property type="project" value="UniProtKB-SubCell"/>
</dbReference>
<keyword evidence="3" id="KW-0145">Chemotaxis</keyword>
<evidence type="ECO:0000256" key="3">
    <source>
        <dbReference type="ARBA" id="ARBA00022500"/>
    </source>
</evidence>
<name>H2J6M6_MARPK</name>
<dbReference type="InterPro" id="IPR003660">
    <property type="entry name" value="HAMP_dom"/>
</dbReference>
<evidence type="ECO:0000313" key="14">
    <source>
        <dbReference type="Proteomes" id="UP000007161"/>
    </source>
</evidence>
<evidence type="ECO:0000256" key="4">
    <source>
        <dbReference type="ARBA" id="ARBA00022692"/>
    </source>
</evidence>
<protein>
    <submittedName>
        <fullName evidence="13">Methyl-accepting chemotaxis protein</fullName>
    </submittedName>
</protein>
<feature type="domain" description="Methyl-accepting transducer" evidence="11">
    <location>
        <begin position="375"/>
        <end position="611"/>
    </location>
</feature>
<evidence type="ECO:0000256" key="6">
    <source>
        <dbReference type="ARBA" id="ARBA00023136"/>
    </source>
</evidence>
<dbReference type="SUPFAM" id="SSF58104">
    <property type="entry name" value="Methyl-accepting chemotaxis protein (MCP) signaling domain"/>
    <property type="match status" value="1"/>
</dbReference>
<dbReference type="InterPro" id="IPR004090">
    <property type="entry name" value="Chemotax_Me-accpt_rcpt"/>
</dbReference>
<dbReference type="CDD" id="cd12912">
    <property type="entry name" value="PDC2_MCP_like"/>
    <property type="match status" value="1"/>
</dbReference>
<evidence type="ECO:0000259" key="11">
    <source>
        <dbReference type="PROSITE" id="PS50111"/>
    </source>
</evidence>
<dbReference type="CDD" id="cd06225">
    <property type="entry name" value="HAMP"/>
    <property type="match status" value="1"/>
</dbReference>
<dbReference type="PRINTS" id="PR00260">
    <property type="entry name" value="CHEMTRNSDUCR"/>
</dbReference>
<evidence type="ECO:0000256" key="10">
    <source>
        <dbReference type="SAM" id="Phobius"/>
    </source>
</evidence>
<dbReference type="KEGG" id="mpz:Marpi_1927"/>